<organism evidence="2 3">
    <name type="scientific">Pusillimonas noertemannii</name>
    <dbReference type="NCBI Taxonomy" id="305977"/>
    <lineage>
        <taxon>Bacteria</taxon>
        <taxon>Pseudomonadati</taxon>
        <taxon>Pseudomonadota</taxon>
        <taxon>Betaproteobacteria</taxon>
        <taxon>Burkholderiales</taxon>
        <taxon>Alcaligenaceae</taxon>
        <taxon>Pusillimonas</taxon>
    </lineage>
</organism>
<keyword evidence="3" id="KW-1185">Reference proteome</keyword>
<comment type="caution">
    <text evidence="2">The sequence shown here is derived from an EMBL/GenBank/DDBJ whole genome shotgun (WGS) entry which is preliminary data.</text>
</comment>
<keyword evidence="1" id="KW-0472">Membrane</keyword>
<reference evidence="2 3" key="1">
    <citation type="submission" date="2018-04" db="EMBL/GenBank/DDBJ databases">
        <title>Genomic Encyclopedia of Type Strains, Phase IV (KMG-IV): sequencing the most valuable type-strain genomes for metagenomic binning, comparative biology and taxonomic classification.</title>
        <authorList>
            <person name="Goeker M."/>
        </authorList>
    </citation>
    <scope>NUCLEOTIDE SEQUENCE [LARGE SCALE GENOMIC DNA]</scope>
    <source>
        <strain evidence="2 3">DSM 10065</strain>
    </source>
</reference>
<evidence type="ECO:0000313" key="2">
    <source>
        <dbReference type="EMBL" id="PVY68406.1"/>
    </source>
</evidence>
<feature type="transmembrane region" description="Helical" evidence="1">
    <location>
        <begin position="39"/>
        <end position="66"/>
    </location>
</feature>
<evidence type="ECO:0000256" key="1">
    <source>
        <dbReference type="SAM" id="Phobius"/>
    </source>
</evidence>
<accession>A0A2U1CR92</accession>
<gene>
    <name evidence="2" type="ORF">C7440_0806</name>
</gene>
<dbReference type="AlphaFoldDB" id="A0A2U1CR92"/>
<evidence type="ECO:0000313" key="3">
    <source>
        <dbReference type="Proteomes" id="UP000246145"/>
    </source>
</evidence>
<dbReference type="Pfam" id="PF07332">
    <property type="entry name" value="Phage_holin_3_6"/>
    <property type="match status" value="1"/>
</dbReference>
<feature type="transmembrane region" description="Helical" evidence="1">
    <location>
        <begin position="72"/>
        <end position="94"/>
    </location>
</feature>
<dbReference type="Proteomes" id="UP000246145">
    <property type="component" value="Unassembled WGS sequence"/>
</dbReference>
<dbReference type="InterPro" id="IPR009937">
    <property type="entry name" value="Phage_holin_3_6"/>
</dbReference>
<name>A0A2U1CR92_9BURK</name>
<dbReference type="EMBL" id="QEKO01000001">
    <property type="protein sequence ID" value="PVY68406.1"/>
    <property type="molecule type" value="Genomic_DNA"/>
</dbReference>
<dbReference type="RefSeq" id="WP_040549299.1">
    <property type="nucleotide sequence ID" value="NZ_JACCEX010000001.1"/>
</dbReference>
<keyword evidence="1" id="KW-1133">Transmembrane helix</keyword>
<sequence>MALRHSIGDLASTVLSMVRTRLELFSLEAAGEKSRVLRLLCMAFGALLFSSLALLVFSIAVALYFWPTEARYLAIGVLALIYAVVGLGLFWGVWHCLSNGPMPFSATLAELKRDISLAERLREPDEPDDFTGGRHG</sequence>
<keyword evidence="1" id="KW-0812">Transmembrane</keyword>
<dbReference type="OrthoDB" id="8642121at2"/>
<proteinExistence type="predicted"/>
<protein>
    <submittedName>
        <fullName evidence="2">Putative membrane protein YqjE</fullName>
    </submittedName>
</protein>
<dbReference type="STRING" id="1231391.GCA_000308195_02844"/>